<sequence>MNCILRLDLVWCGMNEGKAVLHRLQYRMERNKEGVTGSLIDVNPFHTGAHFYLEIGVRLDHFIDIRKGPWRSED</sequence>
<evidence type="ECO:0000313" key="2">
    <source>
        <dbReference type="Proteomes" id="UP000324222"/>
    </source>
</evidence>
<organism evidence="1 2">
    <name type="scientific">Portunus trituberculatus</name>
    <name type="common">Swimming crab</name>
    <name type="synonym">Neptunus trituberculatus</name>
    <dbReference type="NCBI Taxonomy" id="210409"/>
    <lineage>
        <taxon>Eukaryota</taxon>
        <taxon>Metazoa</taxon>
        <taxon>Ecdysozoa</taxon>
        <taxon>Arthropoda</taxon>
        <taxon>Crustacea</taxon>
        <taxon>Multicrustacea</taxon>
        <taxon>Malacostraca</taxon>
        <taxon>Eumalacostraca</taxon>
        <taxon>Eucarida</taxon>
        <taxon>Decapoda</taxon>
        <taxon>Pleocyemata</taxon>
        <taxon>Brachyura</taxon>
        <taxon>Eubrachyura</taxon>
        <taxon>Portunoidea</taxon>
        <taxon>Portunidae</taxon>
        <taxon>Portuninae</taxon>
        <taxon>Portunus</taxon>
    </lineage>
</organism>
<gene>
    <name evidence="1" type="ORF">E2C01_040403</name>
</gene>
<dbReference type="Proteomes" id="UP000324222">
    <property type="component" value="Unassembled WGS sequence"/>
</dbReference>
<protein>
    <submittedName>
        <fullName evidence="1">Uncharacterized protein</fullName>
    </submittedName>
</protein>
<keyword evidence="2" id="KW-1185">Reference proteome</keyword>
<dbReference type="AlphaFoldDB" id="A0A5B7FP42"/>
<reference evidence="1 2" key="1">
    <citation type="submission" date="2019-05" db="EMBL/GenBank/DDBJ databases">
        <title>Another draft genome of Portunus trituberculatus and its Hox gene families provides insights of decapod evolution.</title>
        <authorList>
            <person name="Jeong J.-H."/>
            <person name="Song I."/>
            <person name="Kim S."/>
            <person name="Choi T."/>
            <person name="Kim D."/>
            <person name="Ryu S."/>
            <person name="Kim W."/>
        </authorList>
    </citation>
    <scope>NUCLEOTIDE SEQUENCE [LARGE SCALE GENOMIC DNA]</scope>
    <source>
        <tissue evidence="1">Muscle</tissue>
    </source>
</reference>
<evidence type="ECO:0000313" key="1">
    <source>
        <dbReference type="EMBL" id="MPC46678.1"/>
    </source>
</evidence>
<proteinExistence type="predicted"/>
<accession>A0A5B7FP42</accession>
<dbReference type="EMBL" id="VSRR010007320">
    <property type="protein sequence ID" value="MPC46678.1"/>
    <property type="molecule type" value="Genomic_DNA"/>
</dbReference>
<name>A0A5B7FP42_PORTR</name>
<comment type="caution">
    <text evidence="1">The sequence shown here is derived from an EMBL/GenBank/DDBJ whole genome shotgun (WGS) entry which is preliminary data.</text>
</comment>